<accession>A0A9P1IW74</accession>
<proteinExistence type="predicted"/>
<name>A0A9P1IW74_9PELO</name>
<evidence type="ECO:0000313" key="3">
    <source>
        <dbReference type="Proteomes" id="UP001152747"/>
    </source>
</evidence>
<gene>
    <name evidence="2" type="ORF">CAMP_LOCUS13160</name>
</gene>
<evidence type="ECO:0000313" key="2">
    <source>
        <dbReference type="EMBL" id="CAI5450523.1"/>
    </source>
</evidence>
<feature type="transmembrane region" description="Helical" evidence="1">
    <location>
        <begin position="31"/>
        <end position="52"/>
    </location>
</feature>
<dbReference type="Proteomes" id="UP001152747">
    <property type="component" value="Unassembled WGS sequence"/>
</dbReference>
<keyword evidence="1" id="KW-1133">Transmembrane helix</keyword>
<keyword evidence="3" id="KW-1185">Reference proteome</keyword>
<dbReference type="Pfam" id="PF10318">
    <property type="entry name" value="7TM_GPCR_Srh"/>
    <property type="match status" value="1"/>
</dbReference>
<comment type="caution">
    <text evidence="2">The sequence shown here is derived from an EMBL/GenBank/DDBJ whole genome shotgun (WGS) entry which is preliminary data.</text>
</comment>
<dbReference type="PANTHER" id="PTHR22941:SF307">
    <property type="entry name" value="SERPENTINE RECEPTOR, CLASS H"/>
    <property type="match status" value="1"/>
</dbReference>
<keyword evidence="1" id="KW-0812">Transmembrane</keyword>
<protein>
    <submittedName>
        <fullName evidence="2">Uncharacterized protein</fullName>
    </submittedName>
</protein>
<feature type="transmembrane region" description="Helical" evidence="1">
    <location>
        <begin position="73"/>
        <end position="96"/>
    </location>
</feature>
<evidence type="ECO:0000256" key="1">
    <source>
        <dbReference type="SAM" id="Phobius"/>
    </source>
</evidence>
<dbReference type="InterPro" id="IPR053220">
    <property type="entry name" value="Nematode_rcpt-like_serp_H"/>
</dbReference>
<dbReference type="EMBL" id="CANHGI010000005">
    <property type="protein sequence ID" value="CAI5450523.1"/>
    <property type="molecule type" value="Genomic_DNA"/>
</dbReference>
<dbReference type="PANTHER" id="PTHR22941">
    <property type="entry name" value="SERPENTINE RECEPTOR"/>
    <property type="match status" value="1"/>
</dbReference>
<feature type="transmembrane region" description="Helical" evidence="1">
    <location>
        <begin position="108"/>
        <end position="130"/>
    </location>
</feature>
<keyword evidence="1" id="KW-0472">Membrane</keyword>
<dbReference type="AlphaFoldDB" id="A0A9P1IW74"/>
<organism evidence="2 3">
    <name type="scientific">Caenorhabditis angaria</name>
    <dbReference type="NCBI Taxonomy" id="860376"/>
    <lineage>
        <taxon>Eukaryota</taxon>
        <taxon>Metazoa</taxon>
        <taxon>Ecdysozoa</taxon>
        <taxon>Nematoda</taxon>
        <taxon>Chromadorea</taxon>
        <taxon>Rhabditida</taxon>
        <taxon>Rhabditina</taxon>
        <taxon>Rhabditomorpha</taxon>
        <taxon>Rhabditoidea</taxon>
        <taxon>Rhabditidae</taxon>
        <taxon>Peloderinae</taxon>
        <taxon>Caenorhabditis</taxon>
    </lineage>
</organism>
<sequence>MFFQTTVPCPTIEYFQHPIFVLSLDNTLNSIGIGIIIIAALSQSLFFSIHSIHHLKNISNFISKNTQKLQKSVFTAISLQVLTTTAVAIIPASYFVVSIQADYYNQAINNFCIILFSIHGFLATISMLIFHKYYRTFILSCFYNKKNDVPNPSFTIVLRHSQVSCK</sequence>
<dbReference type="InterPro" id="IPR019422">
    <property type="entry name" value="7TM_GPCR_serpentine_rcpt_Srh"/>
</dbReference>
<reference evidence="2" key="1">
    <citation type="submission" date="2022-11" db="EMBL/GenBank/DDBJ databases">
        <authorList>
            <person name="Kikuchi T."/>
        </authorList>
    </citation>
    <scope>NUCLEOTIDE SEQUENCE</scope>
    <source>
        <strain evidence="2">PS1010</strain>
    </source>
</reference>